<sequence>MPLLQLPTELRSLIWTYAFGNRTVHPRRRSPISPFIYLVCQEPFSDQVAYNLSLRGASKHDTRLYAAEELYAHAWNPAGPHKRVIGLAGMHDYCYSHSMRAVCDVVLEGIGPSLVCRQVYYEAMPVAWRTTTFAFFSAVFFENWIEGMGPERRFFHLI</sequence>
<gene>
    <name evidence="2" type="ORF">BU23DRAFT_158790</name>
</gene>
<evidence type="ECO:0000313" key="3">
    <source>
        <dbReference type="Proteomes" id="UP000800036"/>
    </source>
</evidence>
<organism evidence="2 3">
    <name type="scientific">Bimuria novae-zelandiae CBS 107.79</name>
    <dbReference type="NCBI Taxonomy" id="1447943"/>
    <lineage>
        <taxon>Eukaryota</taxon>
        <taxon>Fungi</taxon>
        <taxon>Dikarya</taxon>
        <taxon>Ascomycota</taxon>
        <taxon>Pezizomycotina</taxon>
        <taxon>Dothideomycetes</taxon>
        <taxon>Pleosporomycetidae</taxon>
        <taxon>Pleosporales</taxon>
        <taxon>Massarineae</taxon>
        <taxon>Didymosphaeriaceae</taxon>
        <taxon>Bimuria</taxon>
    </lineage>
</organism>
<keyword evidence="3" id="KW-1185">Reference proteome</keyword>
<dbReference type="InterPro" id="IPR056632">
    <property type="entry name" value="DUF7730"/>
</dbReference>
<evidence type="ECO:0000259" key="1">
    <source>
        <dbReference type="Pfam" id="PF24864"/>
    </source>
</evidence>
<name>A0A6A5V6F0_9PLEO</name>
<reference evidence="2" key="1">
    <citation type="journal article" date="2020" name="Stud. Mycol.">
        <title>101 Dothideomycetes genomes: a test case for predicting lifestyles and emergence of pathogens.</title>
        <authorList>
            <person name="Haridas S."/>
            <person name="Albert R."/>
            <person name="Binder M."/>
            <person name="Bloem J."/>
            <person name="Labutti K."/>
            <person name="Salamov A."/>
            <person name="Andreopoulos B."/>
            <person name="Baker S."/>
            <person name="Barry K."/>
            <person name="Bills G."/>
            <person name="Bluhm B."/>
            <person name="Cannon C."/>
            <person name="Castanera R."/>
            <person name="Culley D."/>
            <person name="Daum C."/>
            <person name="Ezra D."/>
            <person name="Gonzalez J."/>
            <person name="Henrissat B."/>
            <person name="Kuo A."/>
            <person name="Liang C."/>
            <person name="Lipzen A."/>
            <person name="Lutzoni F."/>
            <person name="Magnuson J."/>
            <person name="Mondo S."/>
            <person name="Nolan M."/>
            <person name="Ohm R."/>
            <person name="Pangilinan J."/>
            <person name="Park H.-J."/>
            <person name="Ramirez L."/>
            <person name="Alfaro M."/>
            <person name="Sun H."/>
            <person name="Tritt A."/>
            <person name="Yoshinaga Y."/>
            <person name="Zwiers L.-H."/>
            <person name="Turgeon B."/>
            <person name="Goodwin S."/>
            <person name="Spatafora J."/>
            <person name="Crous P."/>
            <person name="Grigoriev I."/>
        </authorList>
    </citation>
    <scope>NUCLEOTIDE SEQUENCE</scope>
    <source>
        <strain evidence="2">CBS 107.79</strain>
    </source>
</reference>
<evidence type="ECO:0000313" key="2">
    <source>
        <dbReference type="EMBL" id="KAF1972438.1"/>
    </source>
</evidence>
<dbReference type="EMBL" id="ML976686">
    <property type="protein sequence ID" value="KAF1972438.1"/>
    <property type="molecule type" value="Genomic_DNA"/>
</dbReference>
<feature type="domain" description="DUF7730" evidence="1">
    <location>
        <begin position="4"/>
        <end position="136"/>
    </location>
</feature>
<dbReference type="OrthoDB" id="5413827at2759"/>
<dbReference type="AlphaFoldDB" id="A0A6A5V6F0"/>
<protein>
    <recommendedName>
        <fullName evidence="1">DUF7730 domain-containing protein</fullName>
    </recommendedName>
</protein>
<dbReference type="Proteomes" id="UP000800036">
    <property type="component" value="Unassembled WGS sequence"/>
</dbReference>
<accession>A0A6A5V6F0</accession>
<dbReference type="PANTHER" id="PTHR38790">
    <property type="entry name" value="2EXR DOMAIN-CONTAINING PROTEIN-RELATED"/>
    <property type="match status" value="1"/>
</dbReference>
<dbReference type="Pfam" id="PF24864">
    <property type="entry name" value="DUF7730"/>
    <property type="match status" value="1"/>
</dbReference>
<dbReference type="PANTHER" id="PTHR38790:SF4">
    <property type="entry name" value="2EXR DOMAIN-CONTAINING PROTEIN"/>
    <property type="match status" value="1"/>
</dbReference>
<proteinExistence type="predicted"/>